<evidence type="ECO:0000313" key="4">
    <source>
        <dbReference type="Proteomes" id="UP000280834"/>
    </source>
</evidence>
<accession>A0A0R3QVE4</accession>
<reference evidence="3 4" key="2">
    <citation type="submission" date="2018-11" db="EMBL/GenBank/DDBJ databases">
        <authorList>
            <consortium name="Pathogen Informatics"/>
        </authorList>
    </citation>
    <scope>NUCLEOTIDE SEQUENCE [LARGE SCALE GENOMIC DNA]</scope>
</reference>
<dbReference type="Proteomes" id="UP000280834">
    <property type="component" value="Unassembled WGS sequence"/>
</dbReference>
<dbReference type="STRING" id="42155.A0A0R3QVE4"/>
<dbReference type="EMBL" id="UZAG01017120">
    <property type="protein sequence ID" value="VDO32948.1"/>
    <property type="molecule type" value="Genomic_DNA"/>
</dbReference>
<dbReference type="CDD" id="cd05380">
    <property type="entry name" value="CAP_euk"/>
    <property type="match status" value="1"/>
</dbReference>
<feature type="transmembrane region" description="Helical" evidence="1">
    <location>
        <begin position="36"/>
        <end position="55"/>
    </location>
</feature>
<evidence type="ECO:0000313" key="3">
    <source>
        <dbReference type="EMBL" id="VDO32948.1"/>
    </source>
</evidence>
<dbReference type="AlphaFoldDB" id="A0A0R3QVE4"/>
<dbReference type="InterPro" id="IPR014044">
    <property type="entry name" value="CAP_dom"/>
</dbReference>
<keyword evidence="1" id="KW-0472">Membrane</keyword>
<dbReference type="Gene3D" id="3.40.33.10">
    <property type="entry name" value="CAP"/>
    <property type="match status" value="1"/>
</dbReference>
<dbReference type="InterPro" id="IPR001283">
    <property type="entry name" value="CRISP-related"/>
</dbReference>
<protein>
    <submittedName>
        <fullName evidence="5">SCP domain-containing protein</fullName>
    </submittedName>
</protein>
<proteinExistence type="predicted"/>
<evidence type="ECO:0000313" key="5">
    <source>
        <dbReference type="WBParaSite" id="BTMF_0001169601-mRNA-1"/>
    </source>
</evidence>
<dbReference type="InterPro" id="IPR035940">
    <property type="entry name" value="CAP_sf"/>
</dbReference>
<dbReference type="PANTHER" id="PTHR10334">
    <property type="entry name" value="CYSTEINE-RICH SECRETORY PROTEIN-RELATED"/>
    <property type="match status" value="1"/>
</dbReference>
<keyword evidence="1" id="KW-1133">Transmembrane helix</keyword>
<sequence>VIGNDKIQSSRVLTRRHLTVIKYIFKANSIHSTKKLGKMLFFVIFSITIAVVAGFECPGGQLTPQQRKDIVRQNNKFRSLLIHGKLKNRNGTYMPRGKNMLLLKWSCQLENSAQRWANQCVFGHSPRNQRQGIGENVYAYWSSESVEKLRNTAGTEAGKSWWSELPKLYKQNPSNNLTDDVAKQGVLHFTQVSEIL</sequence>
<organism evidence="5">
    <name type="scientific">Brugia timori</name>
    <dbReference type="NCBI Taxonomy" id="42155"/>
    <lineage>
        <taxon>Eukaryota</taxon>
        <taxon>Metazoa</taxon>
        <taxon>Ecdysozoa</taxon>
        <taxon>Nematoda</taxon>
        <taxon>Chromadorea</taxon>
        <taxon>Rhabditida</taxon>
        <taxon>Spirurina</taxon>
        <taxon>Spiruromorpha</taxon>
        <taxon>Filarioidea</taxon>
        <taxon>Onchocercidae</taxon>
        <taxon>Brugia</taxon>
    </lineage>
</organism>
<dbReference type="WBParaSite" id="BTMF_0001169601-mRNA-1">
    <property type="protein sequence ID" value="BTMF_0001169601-mRNA-1"/>
    <property type="gene ID" value="BTMF_0001169601"/>
</dbReference>
<evidence type="ECO:0000256" key="1">
    <source>
        <dbReference type="SAM" id="Phobius"/>
    </source>
</evidence>
<name>A0A0R3QVE4_9BILA</name>
<feature type="domain" description="SCP" evidence="2">
    <location>
        <begin position="65"/>
        <end position="195"/>
    </location>
</feature>
<evidence type="ECO:0000259" key="2">
    <source>
        <dbReference type="SMART" id="SM00198"/>
    </source>
</evidence>
<dbReference type="Pfam" id="PF00188">
    <property type="entry name" value="CAP"/>
    <property type="match status" value="1"/>
</dbReference>
<dbReference type="SUPFAM" id="SSF55797">
    <property type="entry name" value="PR-1-like"/>
    <property type="match status" value="1"/>
</dbReference>
<gene>
    <name evidence="3" type="ORF">BTMF_LOCUS9728</name>
</gene>
<dbReference type="SMART" id="SM00198">
    <property type="entry name" value="SCP"/>
    <property type="match status" value="1"/>
</dbReference>
<reference evidence="5" key="1">
    <citation type="submission" date="2017-02" db="UniProtKB">
        <authorList>
            <consortium name="WormBaseParasite"/>
        </authorList>
    </citation>
    <scope>IDENTIFICATION</scope>
</reference>
<keyword evidence="4" id="KW-1185">Reference proteome</keyword>
<keyword evidence="1" id="KW-0812">Transmembrane</keyword>